<dbReference type="InterPro" id="IPR036873">
    <property type="entry name" value="Rhodanese-like_dom_sf"/>
</dbReference>
<gene>
    <name evidence="2" type="ORF">GGQ74_001864</name>
</gene>
<sequence>MTMKFALLALVVAWLAWDVGVAAFGIAQRPPWALKRLLAQRGEPPVLLDVRTPQEFAIFHIHDAVNVPAPQLPTPEQLMDWKGRDTVVICMTGHRSPIMAWRLRKAGLGTVSNLTWGMVGWKLFGGESVRSAEP</sequence>
<dbReference type="CDD" id="cd00158">
    <property type="entry name" value="RHOD"/>
    <property type="match status" value="1"/>
</dbReference>
<reference evidence="2 3" key="1">
    <citation type="submission" date="2020-03" db="EMBL/GenBank/DDBJ databases">
        <title>Genomic Encyclopedia of Type Strains, Phase IV (KMG-IV): sequencing the most valuable type-strain genomes for metagenomic binning, comparative biology and taxonomic classification.</title>
        <authorList>
            <person name="Goeker M."/>
        </authorList>
    </citation>
    <scope>NUCLEOTIDE SEQUENCE [LARGE SCALE GENOMIC DNA]</scope>
    <source>
        <strain evidence="2 3">DSM 24233</strain>
    </source>
</reference>
<protein>
    <submittedName>
        <fullName evidence="2">Rhodanese-related sulfurtransferase</fullName>
    </submittedName>
</protein>
<dbReference type="InterPro" id="IPR050229">
    <property type="entry name" value="GlpE_sulfurtransferase"/>
</dbReference>
<dbReference type="SUPFAM" id="SSF52821">
    <property type="entry name" value="Rhodanese/Cell cycle control phosphatase"/>
    <property type="match status" value="1"/>
</dbReference>
<keyword evidence="2" id="KW-0808">Transferase</keyword>
<dbReference type="Proteomes" id="UP000580856">
    <property type="component" value="Unassembled WGS sequence"/>
</dbReference>
<proteinExistence type="predicted"/>
<dbReference type="EMBL" id="JAATJA010000002">
    <property type="protein sequence ID" value="NJB68191.1"/>
    <property type="molecule type" value="Genomic_DNA"/>
</dbReference>
<evidence type="ECO:0000313" key="3">
    <source>
        <dbReference type="Proteomes" id="UP000580856"/>
    </source>
</evidence>
<dbReference type="RefSeq" id="WP_245168224.1">
    <property type="nucleotide sequence ID" value="NZ_JAATJA010000002.1"/>
</dbReference>
<dbReference type="SMART" id="SM00450">
    <property type="entry name" value="RHOD"/>
    <property type="match status" value="1"/>
</dbReference>
<comment type="caution">
    <text evidence="2">The sequence shown here is derived from an EMBL/GenBank/DDBJ whole genome shotgun (WGS) entry which is preliminary data.</text>
</comment>
<organism evidence="2 3">
    <name type="scientific">Desulfobaculum xiamenense</name>
    <dbReference type="NCBI Taxonomy" id="995050"/>
    <lineage>
        <taxon>Bacteria</taxon>
        <taxon>Pseudomonadati</taxon>
        <taxon>Thermodesulfobacteriota</taxon>
        <taxon>Desulfovibrionia</taxon>
        <taxon>Desulfovibrionales</taxon>
        <taxon>Desulfovibrionaceae</taxon>
        <taxon>Desulfobaculum</taxon>
    </lineage>
</organism>
<dbReference type="PANTHER" id="PTHR43031:SF1">
    <property type="entry name" value="PYRIDINE NUCLEOTIDE-DISULPHIDE OXIDOREDUCTASE"/>
    <property type="match status" value="1"/>
</dbReference>
<accession>A0A846QJ55</accession>
<dbReference type="PANTHER" id="PTHR43031">
    <property type="entry name" value="FAD-DEPENDENT OXIDOREDUCTASE"/>
    <property type="match status" value="1"/>
</dbReference>
<evidence type="ECO:0000259" key="1">
    <source>
        <dbReference type="PROSITE" id="PS50206"/>
    </source>
</evidence>
<dbReference type="GO" id="GO:0016740">
    <property type="term" value="F:transferase activity"/>
    <property type="evidence" value="ECO:0007669"/>
    <property type="project" value="UniProtKB-KW"/>
</dbReference>
<feature type="domain" description="Rhodanese" evidence="1">
    <location>
        <begin position="41"/>
        <end position="130"/>
    </location>
</feature>
<dbReference type="AlphaFoldDB" id="A0A846QJ55"/>
<dbReference type="Pfam" id="PF00581">
    <property type="entry name" value="Rhodanese"/>
    <property type="match status" value="1"/>
</dbReference>
<keyword evidence="3" id="KW-1185">Reference proteome</keyword>
<dbReference type="PROSITE" id="PS50206">
    <property type="entry name" value="RHODANESE_3"/>
    <property type="match status" value="1"/>
</dbReference>
<name>A0A846QJ55_9BACT</name>
<dbReference type="InterPro" id="IPR001763">
    <property type="entry name" value="Rhodanese-like_dom"/>
</dbReference>
<evidence type="ECO:0000313" key="2">
    <source>
        <dbReference type="EMBL" id="NJB68191.1"/>
    </source>
</evidence>
<dbReference type="Gene3D" id="3.40.250.10">
    <property type="entry name" value="Rhodanese-like domain"/>
    <property type="match status" value="1"/>
</dbReference>